<keyword evidence="1" id="KW-0812">Transmembrane</keyword>
<keyword evidence="1" id="KW-0472">Membrane</keyword>
<keyword evidence="1" id="KW-1133">Transmembrane helix</keyword>
<feature type="transmembrane region" description="Helical" evidence="1">
    <location>
        <begin position="29"/>
        <end position="52"/>
    </location>
</feature>
<organism evidence="2">
    <name type="scientific">marine sediment metagenome</name>
    <dbReference type="NCBI Taxonomy" id="412755"/>
    <lineage>
        <taxon>unclassified sequences</taxon>
        <taxon>metagenomes</taxon>
        <taxon>ecological metagenomes</taxon>
    </lineage>
</organism>
<feature type="non-terminal residue" evidence="2">
    <location>
        <position position="1"/>
    </location>
</feature>
<accession>X0WJM5</accession>
<evidence type="ECO:0000256" key="1">
    <source>
        <dbReference type="SAM" id="Phobius"/>
    </source>
</evidence>
<dbReference type="EMBL" id="BARS01038621">
    <property type="protein sequence ID" value="GAG24708.1"/>
    <property type="molecule type" value="Genomic_DNA"/>
</dbReference>
<feature type="transmembrane region" description="Helical" evidence="1">
    <location>
        <begin position="128"/>
        <end position="145"/>
    </location>
</feature>
<feature type="transmembrane region" description="Helical" evidence="1">
    <location>
        <begin position="72"/>
        <end position="95"/>
    </location>
</feature>
<dbReference type="AlphaFoldDB" id="X0WJM5"/>
<proteinExistence type="predicted"/>
<gene>
    <name evidence="2" type="ORF">S01H1_59078</name>
</gene>
<evidence type="ECO:0000313" key="2">
    <source>
        <dbReference type="EMBL" id="GAG24708.1"/>
    </source>
</evidence>
<feature type="transmembrane region" description="Helical" evidence="1">
    <location>
        <begin position="165"/>
        <end position="181"/>
    </location>
</feature>
<protein>
    <submittedName>
        <fullName evidence="2">Uncharacterized protein</fullName>
    </submittedName>
</protein>
<sequence length="255" mass="29869">VKLNFEDEQSLEDSVKIIRSEYIKKAIKSLMYIAIVLSVALTYLLYGYLPYIESNFFTNLLTTESFSPGGNGFPLNLTLSWTLFSTCIFLIVYFFRSSQNKFTPSLIKYIEQETKYAGFELIKKIESVGLFMVLTAVSIAIFFYIDLRFIQFNNTFWSIFFQHSFFFYLLVSLVLPIVFIYRNDKFAIKIKDNVFVLCNLHYNLRKNKNYDPSLLGIILTSNRLCSKFDKSGKYIYSKISEDRWLLRNEPSTISP</sequence>
<comment type="caution">
    <text evidence="2">The sequence shown here is derived from an EMBL/GenBank/DDBJ whole genome shotgun (WGS) entry which is preliminary data.</text>
</comment>
<feature type="non-terminal residue" evidence="2">
    <location>
        <position position="255"/>
    </location>
</feature>
<name>X0WJM5_9ZZZZ</name>
<reference evidence="2" key="1">
    <citation type="journal article" date="2014" name="Front. Microbiol.">
        <title>High frequency of phylogenetically diverse reductive dehalogenase-homologous genes in deep subseafloor sedimentary metagenomes.</title>
        <authorList>
            <person name="Kawai M."/>
            <person name="Futagami T."/>
            <person name="Toyoda A."/>
            <person name="Takaki Y."/>
            <person name="Nishi S."/>
            <person name="Hori S."/>
            <person name="Arai W."/>
            <person name="Tsubouchi T."/>
            <person name="Morono Y."/>
            <person name="Uchiyama I."/>
            <person name="Ito T."/>
            <person name="Fujiyama A."/>
            <person name="Inagaki F."/>
            <person name="Takami H."/>
        </authorList>
    </citation>
    <scope>NUCLEOTIDE SEQUENCE</scope>
    <source>
        <strain evidence="2">Expedition CK06-06</strain>
    </source>
</reference>